<evidence type="ECO:0000256" key="5">
    <source>
        <dbReference type="ARBA" id="ARBA00022825"/>
    </source>
</evidence>
<dbReference type="FunFam" id="2.40.10.10:FF:000015">
    <property type="entry name" value="Atrial natriuretic peptide-converting enzyme"/>
    <property type="match status" value="1"/>
</dbReference>
<dbReference type="GO" id="GO:0006508">
    <property type="term" value="P:proteolysis"/>
    <property type="evidence" value="ECO:0007669"/>
    <property type="project" value="UniProtKB-KW"/>
</dbReference>
<accession>A0A814BWD3</accession>
<evidence type="ECO:0000256" key="2">
    <source>
        <dbReference type="ARBA" id="ARBA00022525"/>
    </source>
</evidence>
<evidence type="ECO:0000256" key="1">
    <source>
        <dbReference type="ARBA" id="ARBA00004613"/>
    </source>
</evidence>
<sequence>MLVSVLICIFVGFASSQPWTQNSCGRRPLIAPEDDKIVGGVQSLRGDWPWSCSMRSGSSKSHICGGTLINGQWIVTAAHCVSNGASPSTYRWHCGLHDRNSHDSWTQEFTSIRYVVHPQYDSRNIRNDIAVFKISNTDITFTDYILPACFPAATDTYEGRMSMAMGWGTLFSGGSLAAQHMEVGLLVLPDATCTREFGATTVNTVTQICAGERGDNKDTCQGDSGGPLVVKHDDDGLWRLIGLTSWGYGCGDIGVYTRASAFRNWVLQQVLTLPSGADD</sequence>
<dbReference type="InterPro" id="IPR001314">
    <property type="entry name" value="Peptidase_S1A"/>
</dbReference>
<dbReference type="InterPro" id="IPR009003">
    <property type="entry name" value="Peptidase_S1_PA"/>
</dbReference>
<evidence type="ECO:0000313" key="10">
    <source>
        <dbReference type="EMBL" id="CAF0932860.1"/>
    </source>
</evidence>
<dbReference type="InterPro" id="IPR018114">
    <property type="entry name" value="TRYPSIN_HIS"/>
</dbReference>
<reference evidence="10" key="1">
    <citation type="submission" date="2021-02" db="EMBL/GenBank/DDBJ databases">
        <authorList>
            <person name="Nowell W R."/>
        </authorList>
    </citation>
    <scope>NUCLEOTIDE SEQUENCE</scope>
</reference>
<dbReference type="PROSITE" id="PS00134">
    <property type="entry name" value="TRYPSIN_HIS"/>
    <property type="match status" value="1"/>
</dbReference>
<dbReference type="InterPro" id="IPR001254">
    <property type="entry name" value="Trypsin_dom"/>
</dbReference>
<dbReference type="Pfam" id="PF00089">
    <property type="entry name" value="Trypsin"/>
    <property type="match status" value="1"/>
</dbReference>
<keyword evidence="4 7" id="KW-0378">Hydrolase</keyword>
<dbReference type="GO" id="GO:0005576">
    <property type="term" value="C:extracellular region"/>
    <property type="evidence" value="ECO:0007669"/>
    <property type="project" value="UniProtKB-SubCell"/>
</dbReference>
<evidence type="ECO:0000256" key="3">
    <source>
        <dbReference type="ARBA" id="ARBA00022670"/>
    </source>
</evidence>
<dbReference type="EMBL" id="CAJNOH010000184">
    <property type="protein sequence ID" value="CAF0932860.1"/>
    <property type="molecule type" value="Genomic_DNA"/>
</dbReference>
<feature type="signal peptide" evidence="8">
    <location>
        <begin position="1"/>
        <end position="16"/>
    </location>
</feature>
<dbReference type="PRINTS" id="PR00722">
    <property type="entry name" value="CHYMOTRYPSIN"/>
</dbReference>
<evidence type="ECO:0000313" key="11">
    <source>
        <dbReference type="EMBL" id="CAF1533011.1"/>
    </source>
</evidence>
<keyword evidence="13" id="KW-1185">Reference proteome</keyword>
<keyword evidence="2" id="KW-0964">Secreted</keyword>
<dbReference type="PROSITE" id="PS00135">
    <property type="entry name" value="TRYPSIN_SER"/>
    <property type="match status" value="1"/>
</dbReference>
<keyword evidence="8" id="KW-0732">Signal</keyword>
<feature type="chain" id="PRO_5035599411" description="Peptidase S1 domain-containing protein" evidence="8">
    <location>
        <begin position="17"/>
        <end position="279"/>
    </location>
</feature>
<proteinExistence type="predicted"/>
<organism evidence="10 12">
    <name type="scientific">Rotaria sordida</name>
    <dbReference type="NCBI Taxonomy" id="392033"/>
    <lineage>
        <taxon>Eukaryota</taxon>
        <taxon>Metazoa</taxon>
        <taxon>Spiralia</taxon>
        <taxon>Gnathifera</taxon>
        <taxon>Rotifera</taxon>
        <taxon>Eurotatoria</taxon>
        <taxon>Bdelloidea</taxon>
        <taxon>Philodinida</taxon>
        <taxon>Philodinidae</taxon>
        <taxon>Rotaria</taxon>
    </lineage>
</organism>
<evidence type="ECO:0000259" key="9">
    <source>
        <dbReference type="PROSITE" id="PS50240"/>
    </source>
</evidence>
<keyword evidence="6" id="KW-1015">Disulfide bond</keyword>
<dbReference type="CDD" id="cd00190">
    <property type="entry name" value="Tryp_SPc"/>
    <property type="match status" value="1"/>
</dbReference>
<evidence type="ECO:0000313" key="12">
    <source>
        <dbReference type="Proteomes" id="UP000663854"/>
    </source>
</evidence>
<dbReference type="EMBL" id="CAJNOL010002852">
    <property type="protein sequence ID" value="CAF1533011.1"/>
    <property type="molecule type" value="Genomic_DNA"/>
</dbReference>
<evidence type="ECO:0000256" key="6">
    <source>
        <dbReference type="ARBA" id="ARBA00023157"/>
    </source>
</evidence>
<protein>
    <recommendedName>
        <fullName evidence="9">Peptidase S1 domain-containing protein</fullName>
    </recommendedName>
</protein>
<dbReference type="Proteomes" id="UP000663854">
    <property type="component" value="Unassembled WGS sequence"/>
</dbReference>
<dbReference type="PANTHER" id="PTHR24252:SF7">
    <property type="entry name" value="HYALIN"/>
    <property type="match status" value="1"/>
</dbReference>
<comment type="caution">
    <text evidence="10">The sequence shown here is derived from an EMBL/GenBank/DDBJ whole genome shotgun (WGS) entry which is preliminary data.</text>
</comment>
<dbReference type="Gene3D" id="2.40.10.10">
    <property type="entry name" value="Trypsin-like serine proteases"/>
    <property type="match status" value="1"/>
</dbReference>
<evidence type="ECO:0000256" key="4">
    <source>
        <dbReference type="ARBA" id="ARBA00022801"/>
    </source>
</evidence>
<feature type="domain" description="Peptidase S1" evidence="9">
    <location>
        <begin position="37"/>
        <end position="271"/>
    </location>
</feature>
<dbReference type="SUPFAM" id="SSF50494">
    <property type="entry name" value="Trypsin-like serine proteases"/>
    <property type="match status" value="1"/>
</dbReference>
<dbReference type="PANTHER" id="PTHR24252">
    <property type="entry name" value="ACROSIN-RELATED"/>
    <property type="match status" value="1"/>
</dbReference>
<dbReference type="InterPro" id="IPR033116">
    <property type="entry name" value="TRYPSIN_SER"/>
</dbReference>
<keyword evidence="5 7" id="KW-0720">Serine protease</keyword>
<keyword evidence="3 7" id="KW-0645">Protease</keyword>
<name>A0A814BWD3_9BILA</name>
<evidence type="ECO:0000313" key="13">
    <source>
        <dbReference type="Proteomes" id="UP000663870"/>
    </source>
</evidence>
<dbReference type="PROSITE" id="PS50240">
    <property type="entry name" value="TRYPSIN_DOM"/>
    <property type="match status" value="1"/>
</dbReference>
<dbReference type="AlphaFoldDB" id="A0A814BWD3"/>
<gene>
    <name evidence="11" type="ORF">JXQ802_LOCUS42381</name>
    <name evidence="10" type="ORF">PYM288_LOCUS11150</name>
</gene>
<evidence type="ECO:0000256" key="8">
    <source>
        <dbReference type="SAM" id="SignalP"/>
    </source>
</evidence>
<comment type="subcellular location">
    <subcellularLocation>
        <location evidence="1">Secreted</location>
    </subcellularLocation>
</comment>
<dbReference type="SMART" id="SM00020">
    <property type="entry name" value="Tryp_SPc"/>
    <property type="match status" value="1"/>
</dbReference>
<dbReference type="InterPro" id="IPR043504">
    <property type="entry name" value="Peptidase_S1_PA_chymotrypsin"/>
</dbReference>
<dbReference type="GO" id="GO:0004252">
    <property type="term" value="F:serine-type endopeptidase activity"/>
    <property type="evidence" value="ECO:0007669"/>
    <property type="project" value="InterPro"/>
</dbReference>
<dbReference type="Proteomes" id="UP000663870">
    <property type="component" value="Unassembled WGS sequence"/>
</dbReference>
<evidence type="ECO:0000256" key="7">
    <source>
        <dbReference type="RuleBase" id="RU363034"/>
    </source>
</evidence>